<evidence type="ECO:0000313" key="12">
    <source>
        <dbReference type="EMBL" id="EKD00839.1"/>
    </source>
</evidence>
<organism evidence="12 13">
    <name type="scientific">Trichosporon asahii var. asahii (strain CBS 8904)</name>
    <name type="common">Yeast</name>
    <dbReference type="NCBI Taxonomy" id="1220162"/>
    <lineage>
        <taxon>Eukaryota</taxon>
        <taxon>Fungi</taxon>
        <taxon>Dikarya</taxon>
        <taxon>Basidiomycota</taxon>
        <taxon>Agaricomycotina</taxon>
        <taxon>Tremellomycetes</taxon>
        <taxon>Trichosporonales</taxon>
        <taxon>Trichosporonaceae</taxon>
        <taxon>Trichosporon</taxon>
    </lineage>
</organism>
<dbReference type="GO" id="GO:0016255">
    <property type="term" value="P:attachment of GPI anchor to protein"/>
    <property type="evidence" value="ECO:0007669"/>
    <property type="project" value="InterPro"/>
</dbReference>
<dbReference type="InParanoid" id="K1WH86"/>
<gene>
    <name evidence="12" type="ORF">A1Q2_04849</name>
</gene>
<dbReference type="GO" id="GO:0042765">
    <property type="term" value="C:GPI-anchor transamidase complex"/>
    <property type="evidence" value="ECO:0007669"/>
    <property type="project" value="InterPro"/>
</dbReference>
<keyword evidence="8 11" id="KW-0472">Membrane</keyword>
<dbReference type="PANTHER" id="PTHR21072:SF13">
    <property type="entry name" value="GPI TRANSAMIDASE COMPONENT PIG-S"/>
    <property type="match status" value="1"/>
</dbReference>
<keyword evidence="5 11" id="KW-0812">Transmembrane</keyword>
<dbReference type="Pfam" id="PF10510">
    <property type="entry name" value="PIG-S"/>
    <property type="match status" value="1"/>
</dbReference>
<keyword evidence="7 11" id="KW-1133">Transmembrane helix</keyword>
<evidence type="ECO:0000256" key="4">
    <source>
        <dbReference type="ARBA" id="ARBA00022502"/>
    </source>
</evidence>
<evidence type="ECO:0000256" key="8">
    <source>
        <dbReference type="ARBA" id="ARBA00023136"/>
    </source>
</evidence>
<evidence type="ECO:0000256" key="9">
    <source>
        <dbReference type="ARBA" id="ARBA00023180"/>
    </source>
</evidence>
<evidence type="ECO:0000256" key="1">
    <source>
        <dbReference type="ARBA" id="ARBA00004477"/>
    </source>
</evidence>
<dbReference type="InterPro" id="IPR019540">
    <property type="entry name" value="PtdIno-glycan_biosynth_class_S"/>
</dbReference>
<evidence type="ECO:0000256" key="2">
    <source>
        <dbReference type="ARBA" id="ARBA00004687"/>
    </source>
</evidence>
<comment type="caution">
    <text evidence="12">The sequence shown here is derived from an EMBL/GenBank/DDBJ whole genome shotgun (WGS) entry which is preliminary data.</text>
</comment>
<evidence type="ECO:0008006" key="14">
    <source>
        <dbReference type="Google" id="ProtNLM"/>
    </source>
</evidence>
<feature type="compositionally biased region" description="Basic and acidic residues" evidence="10">
    <location>
        <begin position="512"/>
        <end position="522"/>
    </location>
</feature>
<dbReference type="EMBL" id="AMBO01000333">
    <property type="protein sequence ID" value="EKD00839.1"/>
    <property type="molecule type" value="Genomic_DNA"/>
</dbReference>
<dbReference type="FunCoup" id="K1WH86">
    <property type="interactions" value="467"/>
</dbReference>
<dbReference type="OrthoDB" id="28748at2759"/>
<dbReference type="HOGENOM" id="CLU_521940_0_0_1"/>
<feature type="region of interest" description="Disordered" evidence="10">
    <location>
        <begin position="27"/>
        <end position="46"/>
    </location>
</feature>
<evidence type="ECO:0000256" key="5">
    <source>
        <dbReference type="ARBA" id="ARBA00022692"/>
    </source>
</evidence>
<keyword evidence="4" id="KW-0337">GPI-anchor biosynthesis</keyword>
<evidence type="ECO:0000256" key="11">
    <source>
        <dbReference type="SAM" id="Phobius"/>
    </source>
</evidence>
<dbReference type="PANTHER" id="PTHR21072">
    <property type="entry name" value="GPI TRANSAMIDASE COMPONENT PIG-S"/>
    <property type="match status" value="1"/>
</dbReference>
<comment type="similarity">
    <text evidence="3">Belongs to the PIGS family.</text>
</comment>
<evidence type="ECO:0000313" key="13">
    <source>
        <dbReference type="Proteomes" id="UP000006757"/>
    </source>
</evidence>
<evidence type="ECO:0000256" key="10">
    <source>
        <dbReference type="SAM" id="MobiDB-lite"/>
    </source>
</evidence>
<name>K1WH86_TRIAC</name>
<keyword evidence="6" id="KW-0256">Endoplasmic reticulum</keyword>
<dbReference type="STRING" id="1220162.K1WH86"/>
<keyword evidence="9" id="KW-0325">Glycoprotein</keyword>
<reference evidence="12 13" key="1">
    <citation type="journal article" date="2012" name="Eukaryot. Cell">
        <title>Genome sequence of the Trichosporon asahii environmental strain CBS 8904.</title>
        <authorList>
            <person name="Yang R.Y."/>
            <person name="Li H.T."/>
            <person name="Zhu H."/>
            <person name="Zhou G.P."/>
            <person name="Wang M."/>
            <person name="Wang L."/>
        </authorList>
    </citation>
    <scope>NUCLEOTIDE SEQUENCE [LARGE SCALE GENOMIC DNA]</scope>
    <source>
        <strain evidence="12 13">CBS 8904</strain>
    </source>
</reference>
<proteinExistence type="inferred from homology"/>
<dbReference type="UniPathway" id="UPA00196"/>
<dbReference type="Proteomes" id="UP000006757">
    <property type="component" value="Unassembled WGS sequence"/>
</dbReference>
<feature type="compositionally biased region" description="Basic and acidic residues" evidence="10">
    <location>
        <begin position="64"/>
        <end position="87"/>
    </location>
</feature>
<sequence length="522" mass="57562">MLSPLLPSRPAVLVGYDIDRAAAATEREDIGRRSTGGKLWGSNPQLTSGLPYPHKGLVHCRRGGHPEPARRHGADRRQARSDREEGHDAPLRVHIAVDESTKPEFPLEPYIQTDYGHLDVPAGTLVIPLTSRQTKDGMLGTHLKIAAINSIHNLLPANLPTVPNRALAYQPNVTLSFVVLNEDASEGSYVEGWDVEAAIRDHFKPTLEPLAPLFNFSIESQVLYHAPLTFEPTQQEDGSWAVDDEQIKVFVSEHWNLDSKSTNNPVLRFMLFVPSAKHRPMSLPGTDASDTFLLPQFGSVVILNPPSSLKEDASYHLTESALDQPFSQFTSDFYKLLAIPTLPEKLHPCPEKKATKTRASRGVSEPFSPWQLDTALRMRHLENAREARKTLGGIVRLIDKIEEMEIHAAVREKILGAIAKLEQLPAAAKEGVLASALLSRDAVGLANEAFFDPSMMGLLYFPDQHKFAVYAPLFAPIGVSLVAGLVKEIRAWKARKKAKKAQTEPAAASVTVEKDMPVQKVD</sequence>
<dbReference type="AlphaFoldDB" id="K1WH86"/>
<dbReference type="eggNOG" id="KOG2459">
    <property type="taxonomic scope" value="Eukaryota"/>
</dbReference>
<dbReference type="OMA" id="AEHKYAV"/>
<feature type="region of interest" description="Disordered" evidence="10">
    <location>
        <begin position="60"/>
        <end position="87"/>
    </location>
</feature>
<evidence type="ECO:0000256" key="3">
    <source>
        <dbReference type="ARBA" id="ARBA00005316"/>
    </source>
</evidence>
<protein>
    <recommendedName>
        <fullName evidence="14">Phosphatidylinositol glycan, class S</fullName>
    </recommendedName>
</protein>
<comment type="pathway">
    <text evidence="2">Glycolipid biosynthesis; glycosylphosphatidylinositol-anchor biosynthesis.</text>
</comment>
<comment type="subcellular location">
    <subcellularLocation>
        <location evidence="1">Endoplasmic reticulum membrane</location>
        <topology evidence="1">Multi-pass membrane protein</topology>
    </subcellularLocation>
</comment>
<dbReference type="GO" id="GO:0006506">
    <property type="term" value="P:GPI anchor biosynthetic process"/>
    <property type="evidence" value="ECO:0007669"/>
    <property type="project" value="UniProtKB-UniPathway"/>
</dbReference>
<accession>K1WH86</accession>
<evidence type="ECO:0000256" key="6">
    <source>
        <dbReference type="ARBA" id="ARBA00022824"/>
    </source>
</evidence>
<feature type="transmembrane region" description="Helical" evidence="11">
    <location>
        <begin position="467"/>
        <end position="486"/>
    </location>
</feature>
<evidence type="ECO:0000256" key="7">
    <source>
        <dbReference type="ARBA" id="ARBA00022989"/>
    </source>
</evidence>
<feature type="region of interest" description="Disordered" evidence="10">
    <location>
        <begin position="502"/>
        <end position="522"/>
    </location>
</feature>
<keyword evidence="13" id="KW-1185">Reference proteome</keyword>